<dbReference type="Gene3D" id="2.30.30.230">
    <property type="entry name" value="Fumarylacetoacetase, N-terminal domain"/>
    <property type="match status" value="1"/>
</dbReference>
<evidence type="ECO:0000259" key="11">
    <source>
        <dbReference type="Pfam" id="PF01557"/>
    </source>
</evidence>
<comment type="cofactor">
    <cofactor evidence="2">
        <name>Mg(2+)</name>
        <dbReference type="ChEBI" id="CHEBI:18420"/>
    </cofactor>
</comment>
<evidence type="ECO:0000256" key="2">
    <source>
        <dbReference type="ARBA" id="ARBA00001946"/>
    </source>
</evidence>
<evidence type="ECO:0000256" key="1">
    <source>
        <dbReference type="ARBA" id="ARBA00001913"/>
    </source>
</evidence>
<dbReference type="SUPFAM" id="SSF63433">
    <property type="entry name" value="Fumarylacetoacetate hydrolase, FAH, N-terminal domain"/>
    <property type="match status" value="1"/>
</dbReference>
<comment type="pathway">
    <text evidence="3">Amino-acid degradation; L-phenylalanine degradation; acetoacetate and fumarate from L-phenylalanine: step 6/6.</text>
</comment>
<dbReference type="Gene3D" id="3.90.850.10">
    <property type="entry name" value="Fumarylacetoacetase-like, C-terminal domain"/>
    <property type="match status" value="1"/>
</dbReference>
<evidence type="ECO:0000256" key="7">
    <source>
        <dbReference type="ARBA" id="ARBA00022837"/>
    </source>
</evidence>
<organism evidence="13 14">
    <name type="scientific">Caballeronia udeis</name>
    <dbReference type="NCBI Taxonomy" id="1232866"/>
    <lineage>
        <taxon>Bacteria</taxon>
        <taxon>Pseudomonadati</taxon>
        <taxon>Pseudomonadota</taxon>
        <taxon>Betaproteobacteria</taxon>
        <taxon>Burkholderiales</taxon>
        <taxon>Burkholderiaceae</taxon>
        <taxon>Caballeronia</taxon>
    </lineage>
</organism>
<gene>
    <name evidence="13" type="ORF">ABH943_006615</name>
</gene>
<dbReference type="InterPro" id="IPR036462">
    <property type="entry name" value="Fumarylacetoacetase_N_sf"/>
</dbReference>
<feature type="domain" description="Fumarylacetoacetase N-terminal" evidence="12">
    <location>
        <begin position="29"/>
        <end position="131"/>
    </location>
</feature>
<protein>
    <recommendedName>
        <fullName evidence="4">fumarylacetoacetase</fullName>
        <ecNumber evidence="4">3.7.1.2</ecNumber>
    </recommendedName>
</protein>
<keyword evidence="7" id="KW-0106">Calcium</keyword>
<evidence type="ECO:0000256" key="5">
    <source>
        <dbReference type="ARBA" id="ARBA00022723"/>
    </source>
</evidence>
<dbReference type="GO" id="GO:0004334">
    <property type="term" value="F:fumarylacetoacetase activity"/>
    <property type="evidence" value="ECO:0007669"/>
    <property type="project" value="UniProtKB-EC"/>
</dbReference>
<evidence type="ECO:0000313" key="14">
    <source>
        <dbReference type="Proteomes" id="UP001620514"/>
    </source>
</evidence>
<feature type="domain" description="Fumarylacetoacetase-like C-terminal" evidence="11">
    <location>
        <begin position="142"/>
        <end position="416"/>
    </location>
</feature>
<evidence type="ECO:0000256" key="6">
    <source>
        <dbReference type="ARBA" id="ARBA00022801"/>
    </source>
</evidence>
<keyword evidence="8" id="KW-0460">Magnesium</keyword>
<dbReference type="InterPro" id="IPR036663">
    <property type="entry name" value="Fumarylacetoacetase_C_sf"/>
</dbReference>
<keyword evidence="6 13" id="KW-0378">Hydrolase</keyword>
<keyword evidence="5" id="KW-0479">Metal-binding</keyword>
<dbReference type="EC" id="3.7.1.2" evidence="4"/>
<evidence type="ECO:0000256" key="4">
    <source>
        <dbReference type="ARBA" id="ARBA00012094"/>
    </source>
</evidence>
<reference evidence="13 14" key="1">
    <citation type="submission" date="2024-10" db="EMBL/GenBank/DDBJ databases">
        <authorList>
            <person name="Deangelis K."/>
            <person name="Huntemann M."/>
            <person name="Clum A."/>
            <person name="Wang J."/>
            <person name="Palaniappan K."/>
            <person name="Ritter S."/>
            <person name="Chen I.-M."/>
            <person name="Stamatis D."/>
            <person name="Reddy T."/>
            <person name="O'Malley R."/>
            <person name="Daum C."/>
            <person name="Ng V."/>
            <person name="Ivanova N."/>
            <person name="Kyrpides N."/>
            <person name="Woyke T."/>
        </authorList>
    </citation>
    <scope>NUCLEOTIDE SEQUENCE [LARGE SCALE GENOMIC DNA]</scope>
    <source>
        <strain evidence="13 14">GAS97</strain>
    </source>
</reference>
<keyword evidence="10" id="KW-0585">Phenylalanine catabolism</keyword>
<dbReference type="Proteomes" id="UP001620514">
    <property type="component" value="Unassembled WGS sequence"/>
</dbReference>
<proteinExistence type="predicted"/>
<comment type="caution">
    <text evidence="13">The sequence shown here is derived from an EMBL/GenBank/DDBJ whole genome shotgun (WGS) entry which is preliminary data.</text>
</comment>
<reference evidence="13 14" key="2">
    <citation type="submission" date="2024-11" db="EMBL/GenBank/DDBJ databases">
        <title>Using genomics to understand microbial adaptation to soil warming.</title>
        <authorList>
            <person name="Deangelis K.M. PhD."/>
        </authorList>
    </citation>
    <scope>NUCLEOTIDE SEQUENCE [LARGE SCALE GENOMIC DNA]</scope>
    <source>
        <strain evidence="13 14">GAS97</strain>
    </source>
</reference>
<dbReference type="RefSeq" id="WP_404611528.1">
    <property type="nucleotide sequence ID" value="NZ_JBIYDN010000027.1"/>
</dbReference>
<evidence type="ECO:0000256" key="9">
    <source>
        <dbReference type="ARBA" id="ARBA00022878"/>
    </source>
</evidence>
<dbReference type="PANTHER" id="PTHR43069">
    <property type="entry name" value="FUMARYLACETOACETASE"/>
    <property type="match status" value="1"/>
</dbReference>
<evidence type="ECO:0000313" key="13">
    <source>
        <dbReference type="EMBL" id="MFK4446583.1"/>
    </source>
</evidence>
<evidence type="ECO:0000256" key="10">
    <source>
        <dbReference type="ARBA" id="ARBA00023232"/>
    </source>
</evidence>
<evidence type="ECO:0000259" key="12">
    <source>
        <dbReference type="Pfam" id="PF09298"/>
    </source>
</evidence>
<accession>A0ABW8MS96</accession>
<keyword evidence="14" id="KW-1185">Reference proteome</keyword>
<name>A0ABW8MS96_9BURK</name>
<dbReference type="NCBIfam" id="TIGR01266">
    <property type="entry name" value="fum_ac_acetase"/>
    <property type="match status" value="1"/>
</dbReference>
<dbReference type="Pfam" id="PF09298">
    <property type="entry name" value="FAA_hydrolase_N"/>
    <property type="match status" value="1"/>
</dbReference>
<keyword evidence="9" id="KW-0828">Tyrosine catabolism</keyword>
<dbReference type="EMBL" id="JBIYDN010000027">
    <property type="protein sequence ID" value="MFK4446583.1"/>
    <property type="molecule type" value="Genomic_DNA"/>
</dbReference>
<sequence length="437" mass="47387">MVNSIDSTHDMGLESWVTSANGHPDFPVQNLPLGIFMPRRGPARAGVAIGDKILDLRVLYEMASPDARTILAPLAYAENLNGFLALGAAARRGLRQFLSAFLTDSTSRILRQKGATSLLLHESSECTLQLPVRVGNYTDFFAGVHHAAYAARRHQIPGDMFPNYAHLPIAYHGRASSVRVSGIEILRPAGQLRLKDDAAPIVAPSRKLDFELELGIWIGSGNALGTPIPVDNAHEHIGGYCLLNDLSARDIQAWESQPLGPFLAKNFGSVVSPWIITPEALMPFRTNRRARTSCEPPLLHYLDGREDAESGAISVDLEVSITSRRMRDARLSPRRVSATSTRELYWTAAQMVSHHTMGGCNLLPGDLIGTGTISGTEPGSAGSLLELTDDGKTPLSFSANETRSYLEDGDEILFHGKCNRSGFASIGFGVCKFIVAM</sequence>
<dbReference type="InterPro" id="IPR005959">
    <property type="entry name" value="Fumarylacetoacetase"/>
</dbReference>
<comment type="cofactor">
    <cofactor evidence="1">
        <name>Ca(2+)</name>
        <dbReference type="ChEBI" id="CHEBI:29108"/>
    </cofactor>
</comment>
<dbReference type="InterPro" id="IPR011234">
    <property type="entry name" value="Fumarylacetoacetase-like_C"/>
</dbReference>
<dbReference type="InterPro" id="IPR015377">
    <property type="entry name" value="Fumarylacetoacetase_N"/>
</dbReference>
<evidence type="ECO:0000256" key="8">
    <source>
        <dbReference type="ARBA" id="ARBA00022842"/>
    </source>
</evidence>
<dbReference type="SUPFAM" id="SSF56529">
    <property type="entry name" value="FAH"/>
    <property type="match status" value="1"/>
</dbReference>
<dbReference type="Pfam" id="PF01557">
    <property type="entry name" value="FAA_hydrolase"/>
    <property type="match status" value="1"/>
</dbReference>
<evidence type="ECO:0000256" key="3">
    <source>
        <dbReference type="ARBA" id="ARBA00004782"/>
    </source>
</evidence>
<dbReference type="PANTHER" id="PTHR43069:SF2">
    <property type="entry name" value="FUMARYLACETOACETASE"/>
    <property type="match status" value="1"/>
</dbReference>